<evidence type="ECO:0000313" key="7">
    <source>
        <dbReference type="EMBL" id="TDP97275.1"/>
    </source>
</evidence>
<comment type="caution">
    <text evidence="7">The sequence shown here is derived from an EMBL/GenBank/DDBJ whole genome shotgun (WGS) entry which is preliminary data.</text>
</comment>
<accession>A0A4R6SDT7</accession>
<reference evidence="7 8" key="1">
    <citation type="submission" date="2019-03" db="EMBL/GenBank/DDBJ databases">
        <title>Genomic Encyclopedia of Type Strains, Phase IV (KMG-IV): sequencing the most valuable type-strain genomes for metagenomic binning, comparative biology and taxonomic classification.</title>
        <authorList>
            <person name="Goeker M."/>
        </authorList>
    </citation>
    <scope>NUCLEOTIDE SEQUENCE [LARGE SCALE GENOMIC DNA]</scope>
    <source>
        <strain evidence="7 8">DSM 45361</strain>
    </source>
</reference>
<comment type="subcellular location">
    <subcellularLocation>
        <location evidence="1">Membrane</location>
        <topology evidence="1">Multi-pass membrane protein</topology>
    </subcellularLocation>
</comment>
<dbReference type="InterPro" id="IPR009908">
    <property type="entry name" value="Methylamine_util_MauE"/>
</dbReference>
<dbReference type="Pfam" id="PF07291">
    <property type="entry name" value="MauE"/>
    <property type="match status" value="1"/>
</dbReference>
<dbReference type="Proteomes" id="UP000295444">
    <property type="component" value="Unassembled WGS sequence"/>
</dbReference>
<sequence length="268" mass="28198">MLQTLAALAPLPVGVLLLLASRVKLLGKNTPEVARRSALRKLVGDERVVGAYRAVGAGELVLGALLVLPPSSVVEAAVATAACAGLLGYLGYARLKAPDSSCGCLSEKVAPVRWRSFARAALMLVTAAVALGAPGYWLGAIADRPLATVGLLAGWFALASALSAELDGYWLVPLRRLRVRLSHPLGKFVPGIPLESTMDILYRSAEYRSAVGLIRSDVLEWWDEGTWRIVTFAARNGDEHGTAVFAVPLAGDGEIKAVLVPADEPVAA</sequence>
<dbReference type="AlphaFoldDB" id="A0A4R6SDT7"/>
<name>A0A4R6SDT7_LABRH</name>
<dbReference type="GO" id="GO:0016020">
    <property type="term" value="C:membrane"/>
    <property type="evidence" value="ECO:0007669"/>
    <property type="project" value="UniProtKB-SubCell"/>
</dbReference>
<feature type="domain" description="Methylamine utilisation protein MauE" evidence="6">
    <location>
        <begin position="4"/>
        <end position="131"/>
    </location>
</feature>
<gene>
    <name evidence="7" type="ORF">EV186_103238</name>
</gene>
<dbReference type="RefSeq" id="WP_208115671.1">
    <property type="nucleotide sequence ID" value="NZ_SNXZ01000003.1"/>
</dbReference>
<dbReference type="GO" id="GO:0030416">
    <property type="term" value="P:methylamine metabolic process"/>
    <property type="evidence" value="ECO:0007669"/>
    <property type="project" value="InterPro"/>
</dbReference>
<evidence type="ECO:0000313" key="8">
    <source>
        <dbReference type="Proteomes" id="UP000295444"/>
    </source>
</evidence>
<evidence type="ECO:0000256" key="1">
    <source>
        <dbReference type="ARBA" id="ARBA00004141"/>
    </source>
</evidence>
<keyword evidence="2 5" id="KW-0812">Transmembrane</keyword>
<keyword evidence="8" id="KW-1185">Reference proteome</keyword>
<proteinExistence type="predicted"/>
<feature type="transmembrane region" description="Helical" evidence="5">
    <location>
        <begin position="149"/>
        <end position="172"/>
    </location>
</feature>
<feature type="transmembrane region" description="Helical" evidence="5">
    <location>
        <begin position="116"/>
        <end position="137"/>
    </location>
</feature>
<evidence type="ECO:0000256" key="2">
    <source>
        <dbReference type="ARBA" id="ARBA00022692"/>
    </source>
</evidence>
<keyword evidence="3 5" id="KW-1133">Transmembrane helix</keyword>
<evidence type="ECO:0000259" key="6">
    <source>
        <dbReference type="Pfam" id="PF07291"/>
    </source>
</evidence>
<evidence type="ECO:0000256" key="4">
    <source>
        <dbReference type="ARBA" id="ARBA00023136"/>
    </source>
</evidence>
<dbReference type="EMBL" id="SNXZ01000003">
    <property type="protein sequence ID" value="TDP97275.1"/>
    <property type="molecule type" value="Genomic_DNA"/>
</dbReference>
<protein>
    <recommendedName>
        <fullName evidence="6">Methylamine utilisation protein MauE domain-containing protein</fullName>
    </recommendedName>
</protein>
<evidence type="ECO:0000256" key="3">
    <source>
        <dbReference type="ARBA" id="ARBA00022989"/>
    </source>
</evidence>
<feature type="transmembrane region" description="Helical" evidence="5">
    <location>
        <begin position="76"/>
        <end position="95"/>
    </location>
</feature>
<keyword evidence="4 5" id="KW-0472">Membrane</keyword>
<organism evidence="7 8">
    <name type="scientific">Labedaea rhizosphaerae</name>
    <dbReference type="NCBI Taxonomy" id="598644"/>
    <lineage>
        <taxon>Bacteria</taxon>
        <taxon>Bacillati</taxon>
        <taxon>Actinomycetota</taxon>
        <taxon>Actinomycetes</taxon>
        <taxon>Pseudonocardiales</taxon>
        <taxon>Pseudonocardiaceae</taxon>
        <taxon>Labedaea</taxon>
    </lineage>
</organism>
<evidence type="ECO:0000256" key="5">
    <source>
        <dbReference type="SAM" id="Phobius"/>
    </source>
</evidence>